<sequence>MKSTTLLLLAGISLSVVLSSCDKEDVLPLTQPKPAPGTTPGSGGNTTPPGTTPTPGSGSTPPPTTTPPPTNQTPPPPTNQTPPPVTASSLLAQFGTKVLKYDAQGRLIDVSYSDLTHLGYAIVYEGDKPVRLNYKTGGWLIYTYEGDKVTEAVSYYGENLVNYRYRFEYNGDKLVKTTEMSYARYDEGRLGITTYSYDANGNLAELVVRWSTSNKAEDLGRPSVIKWGNYDSNPNPMPYAESTLYLPGIKLFNNNPGYRDPGSGKELYSYIYHDSGMPQQRYTKLEAYPHVQPFTDRYTYK</sequence>
<dbReference type="PROSITE" id="PS51257">
    <property type="entry name" value="PROKAR_LIPOPROTEIN"/>
    <property type="match status" value="1"/>
</dbReference>
<organism evidence="3 4">
    <name type="scientific">Pontibacter ruber</name>
    <dbReference type="NCBI Taxonomy" id="1343895"/>
    <lineage>
        <taxon>Bacteria</taxon>
        <taxon>Pseudomonadati</taxon>
        <taxon>Bacteroidota</taxon>
        <taxon>Cytophagia</taxon>
        <taxon>Cytophagales</taxon>
        <taxon>Hymenobacteraceae</taxon>
        <taxon>Pontibacter</taxon>
    </lineage>
</organism>
<dbReference type="RefSeq" id="WP_250430407.1">
    <property type="nucleotide sequence ID" value="NZ_JALPRR010000003.1"/>
</dbReference>
<dbReference type="Proteomes" id="UP001597374">
    <property type="component" value="Unassembled WGS sequence"/>
</dbReference>
<protein>
    <recommendedName>
        <fullName evidence="5">YD repeat-containing protein</fullName>
    </recommendedName>
</protein>
<evidence type="ECO:0000313" key="4">
    <source>
        <dbReference type="Proteomes" id="UP001597374"/>
    </source>
</evidence>
<feature type="compositionally biased region" description="Low complexity" evidence="1">
    <location>
        <begin position="45"/>
        <end position="59"/>
    </location>
</feature>
<proteinExistence type="predicted"/>
<evidence type="ECO:0008006" key="5">
    <source>
        <dbReference type="Google" id="ProtNLM"/>
    </source>
</evidence>
<accession>A0ABW5D1P0</accession>
<feature type="chain" id="PRO_5045576332" description="YD repeat-containing protein" evidence="2">
    <location>
        <begin position="19"/>
        <end position="301"/>
    </location>
</feature>
<keyword evidence="4" id="KW-1185">Reference proteome</keyword>
<reference evidence="4" key="1">
    <citation type="journal article" date="2019" name="Int. J. Syst. Evol. Microbiol.">
        <title>The Global Catalogue of Microorganisms (GCM) 10K type strain sequencing project: providing services to taxonomists for standard genome sequencing and annotation.</title>
        <authorList>
            <consortium name="The Broad Institute Genomics Platform"/>
            <consortium name="The Broad Institute Genome Sequencing Center for Infectious Disease"/>
            <person name="Wu L."/>
            <person name="Ma J."/>
        </authorList>
    </citation>
    <scope>NUCLEOTIDE SEQUENCE [LARGE SCALE GENOMIC DNA]</scope>
    <source>
        <strain evidence="4">CGMCC 4.1782</strain>
    </source>
</reference>
<feature type="region of interest" description="Disordered" evidence="1">
    <location>
        <begin position="28"/>
        <end position="87"/>
    </location>
</feature>
<dbReference type="EMBL" id="JBHUIM010000002">
    <property type="protein sequence ID" value="MFD2247475.1"/>
    <property type="molecule type" value="Genomic_DNA"/>
</dbReference>
<gene>
    <name evidence="3" type="ORF">ACFSKP_14500</name>
</gene>
<feature type="compositionally biased region" description="Pro residues" evidence="1">
    <location>
        <begin position="60"/>
        <end position="85"/>
    </location>
</feature>
<evidence type="ECO:0000313" key="3">
    <source>
        <dbReference type="EMBL" id="MFD2247475.1"/>
    </source>
</evidence>
<evidence type="ECO:0000256" key="1">
    <source>
        <dbReference type="SAM" id="MobiDB-lite"/>
    </source>
</evidence>
<evidence type="ECO:0000256" key="2">
    <source>
        <dbReference type="SAM" id="SignalP"/>
    </source>
</evidence>
<comment type="caution">
    <text evidence="3">The sequence shown here is derived from an EMBL/GenBank/DDBJ whole genome shotgun (WGS) entry which is preliminary data.</text>
</comment>
<name>A0ABW5D1P0_9BACT</name>
<feature type="signal peptide" evidence="2">
    <location>
        <begin position="1"/>
        <end position="18"/>
    </location>
</feature>
<keyword evidence="2" id="KW-0732">Signal</keyword>